<evidence type="ECO:0000313" key="7">
    <source>
        <dbReference type="EMBL" id="RZC60726.1"/>
    </source>
</evidence>
<feature type="transmembrane region" description="Helical" evidence="6">
    <location>
        <begin position="41"/>
        <end position="66"/>
    </location>
</feature>
<evidence type="ECO:0000256" key="3">
    <source>
        <dbReference type="ARBA" id="ARBA00022692"/>
    </source>
</evidence>
<dbReference type="SUPFAM" id="SSF103473">
    <property type="entry name" value="MFS general substrate transporter"/>
    <property type="match status" value="1"/>
</dbReference>
<organism evidence="7 8">
    <name type="scientific">Papaver somniferum</name>
    <name type="common">Opium poppy</name>
    <dbReference type="NCBI Taxonomy" id="3469"/>
    <lineage>
        <taxon>Eukaryota</taxon>
        <taxon>Viridiplantae</taxon>
        <taxon>Streptophyta</taxon>
        <taxon>Embryophyta</taxon>
        <taxon>Tracheophyta</taxon>
        <taxon>Spermatophyta</taxon>
        <taxon>Magnoliopsida</taxon>
        <taxon>Ranunculales</taxon>
        <taxon>Papaveraceae</taxon>
        <taxon>Papaveroideae</taxon>
        <taxon>Papaver</taxon>
    </lineage>
</organism>
<protein>
    <recommendedName>
        <fullName evidence="9">Major facilitator superfamily (MFS) profile domain-containing protein</fullName>
    </recommendedName>
</protein>
<evidence type="ECO:0000256" key="5">
    <source>
        <dbReference type="ARBA" id="ARBA00023136"/>
    </source>
</evidence>
<evidence type="ECO:0000256" key="2">
    <source>
        <dbReference type="ARBA" id="ARBA00005982"/>
    </source>
</evidence>
<dbReference type="Pfam" id="PF00854">
    <property type="entry name" value="PTR2"/>
    <property type="match status" value="1"/>
</dbReference>
<dbReference type="Gene3D" id="1.20.1250.20">
    <property type="entry name" value="MFS general substrate transporter like domains"/>
    <property type="match status" value="1"/>
</dbReference>
<keyword evidence="5 6" id="KW-0472">Membrane</keyword>
<dbReference type="InterPro" id="IPR000109">
    <property type="entry name" value="POT_fam"/>
</dbReference>
<accession>A0A4Y7JJJ5</accession>
<dbReference type="GO" id="GO:0016020">
    <property type="term" value="C:membrane"/>
    <property type="evidence" value="ECO:0007669"/>
    <property type="project" value="UniProtKB-SubCell"/>
</dbReference>
<dbReference type="GO" id="GO:0022857">
    <property type="term" value="F:transmembrane transporter activity"/>
    <property type="evidence" value="ECO:0007669"/>
    <property type="project" value="InterPro"/>
</dbReference>
<evidence type="ECO:0008006" key="9">
    <source>
        <dbReference type="Google" id="ProtNLM"/>
    </source>
</evidence>
<comment type="similarity">
    <text evidence="2">Belongs to the major facilitator superfamily. Proton-dependent oligopeptide transporter (POT/PTR) (TC 2.A.17) family.</text>
</comment>
<evidence type="ECO:0000256" key="6">
    <source>
        <dbReference type="SAM" id="Phobius"/>
    </source>
</evidence>
<feature type="transmembrane region" description="Helical" evidence="6">
    <location>
        <begin position="6"/>
        <end position="29"/>
    </location>
</feature>
<dbReference type="Gramene" id="RZC60726">
    <property type="protein sequence ID" value="RZC60726"/>
    <property type="gene ID" value="C5167_022496"/>
</dbReference>
<name>A0A4Y7JJJ5_PAPSO</name>
<dbReference type="EMBL" id="CM010719">
    <property type="protein sequence ID" value="RZC60726.1"/>
    <property type="molecule type" value="Genomic_DNA"/>
</dbReference>
<evidence type="ECO:0000313" key="8">
    <source>
        <dbReference type="Proteomes" id="UP000316621"/>
    </source>
</evidence>
<evidence type="ECO:0000256" key="1">
    <source>
        <dbReference type="ARBA" id="ARBA00004141"/>
    </source>
</evidence>
<dbReference type="InterPro" id="IPR036259">
    <property type="entry name" value="MFS_trans_sf"/>
</dbReference>
<keyword evidence="3 6" id="KW-0812">Transmembrane</keyword>
<evidence type="ECO:0000256" key="4">
    <source>
        <dbReference type="ARBA" id="ARBA00022989"/>
    </source>
</evidence>
<dbReference type="AlphaFoldDB" id="A0A4Y7JJJ5"/>
<dbReference type="PANTHER" id="PTHR11654">
    <property type="entry name" value="OLIGOPEPTIDE TRANSPORTER-RELATED"/>
    <property type="match status" value="1"/>
</dbReference>
<sequence length="122" mass="13856">MSALWLIPQLSISGLADAFSIVGQVEFYYKQFPENMKSMGMSVYLLGFTVGSYASGLMVSIVHQTTKGAATGNWLPEDLNEGRLDYFYYTITGIGVVNFFYFVLCSRWYRYKEPVPSKMPQE</sequence>
<keyword evidence="8" id="KW-1185">Reference proteome</keyword>
<dbReference type="Proteomes" id="UP000316621">
    <property type="component" value="Chromosome 5"/>
</dbReference>
<proteinExistence type="inferred from homology"/>
<feature type="transmembrane region" description="Helical" evidence="6">
    <location>
        <begin position="86"/>
        <end position="109"/>
    </location>
</feature>
<gene>
    <name evidence="7" type="ORF">C5167_022496</name>
</gene>
<comment type="subcellular location">
    <subcellularLocation>
        <location evidence="1">Membrane</location>
        <topology evidence="1">Multi-pass membrane protein</topology>
    </subcellularLocation>
</comment>
<keyword evidence="4 6" id="KW-1133">Transmembrane helix</keyword>
<dbReference type="OMA" id="NFIHYLM"/>
<reference evidence="7 8" key="1">
    <citation type="journal article" date="2018" name="Science">
        <title>The opium poppy genome and morphinan production.</title>
        <authorList>
            <person name="Guo L."/>
            <person name="Winzer T."/>
            <person name="Yang X."/>
            <person name="Li Y."/>
            <person name="Ning Z."/>
            <person name="He Z."/>
            <person name="Teodor R."/>
            <person name="Lu Y."/>
            <person name="Bowser T.A."/>
            <person name="Graham I.A."/>
            <person name="Ye K."/>
        </authorList>
    </citation>
    <scope>NUCLEOTIDE SEQUENCE [LARGE SCALE GENOMIC DNA]</scope>
    <source>
        <strain evidence="8">cv. HN1</strain>
        <tissue evidence="7">Leaves</tissue>
    </source>
</reference>